<protein>
    <submittedName>
        <fullName evidence="4">Phenazine biosynthesis protein PhzF family</fullName>
    </submittedName>
</protein>
<dbReference type="Pfam" id="PF02567">
    <property type="entry name" value="PhzC-PhzF"/>
    <property type="match status" value="1"/>
</dbReference>
<dbReference type="PANTHER" id="PTHR13774:SF39">
    <property type="entry name" value="BIOSYNTHESIS PROTEIN, PUTATIVE-RELATED"/>
    <property type="match status" value="1"/>
</dbReference>
<evidence type="ECO:0000256" key="2">
    <source>
        <dbReference type="ARBA" id="ARBA00023235"/>
    </source>
</evidence>
<gene>
    <name evidence="4" type="ORF">SAMN05444414_14122</name>
</gene>
<dbReference type="Gene3D" id="3.10.310.10">
    <property type="entry name" value="Diaminopimelate Epimerase, Chain A, domain 1"/>
    <property type="match status" value="2"/>
</dbReference>
<evidence type="ECO:0000313" key="5">
    <source>
        <dbReference type="Proteomes" id="UP000184191"/>
    </source>
</evidence>
<accession>A0A1M7DHK6</accession>
<dbReference type="InterPro" id="IPR003719">
    <property type="entry name" value="Phenazine_PhzF-like"/>
</dbReference>
<dbReference type="PIRSF" id="PIRSF016184">
    <property type="entry name" value="PhzC_PhzF"/>
    <property type="match status" value="1"/>
</dbReference>
<dbReference type="SUPFAM" id="SSF54506">
    <property type="entry name" value="Diaminopimelate epimerase-like"/>
    <property type="match status" value="1"/>
</dbReference>
<organism evidence="4 5">
    <name type="scientific">Roseovarius marisflavi</name>
    <dbReference type="NCBI Taxonomy" id="1054996"/>
    <lineage>
        <taxon>Bacteria</taxon>
        <taxon>Pseudomonadati</taxon>
        <taxon>Pseudomonadota</taxon>
        <taxon>Alphaproteobacteria</taxon>
        <taxon>Rhodobacterales</taxon>
        <taxon>Roseobacteraceae</taxon>
        <taxon>Roseovarius</taxon>
    </lineage>
</organism>
<keyword evidence="5" id="KW-1185">Reference proteome</keyword>
<dbReference type="GO" id="GO:0005737">
    <property type="term" value="C:cytoplasm"/>
    <property type="evidence" value="ECO:0007669"/>
    <property type="project" value="TreeGrafter"/>
</dbReference>
<evidence type="ECO:0000256" key="1">
    <source>
        <dbReference type="ARBA" id="ARBA00008270"/>
    </source>
</evidence>
<dbReference type="OrthoDB" id="9788221at2"/>
<dbReference type="AlphaFoldDB" id="A0A1M7DHK6"/>
<dbReference type="Proteomes" id="UP000184191">
    <property type="component" value="Unassembled WGS sequence"/>
</dbReference>
<evidence type="ECO:0000313" key="4">
    <source>
        <dbReference type="EMBL" id="SHL79026.1"/>
    </source>
</evidence>
<dbReference type="NCBIfam" id="TIGR00654">
    <property type="entry name" value="PhzF_family"/>
    <property type="match status" value="1"/>
</dbReference>
<feature type="active site" evidence="3">
    <location>
        <position position="53"/>
    </location>
</feature>
<proteinExistence type="inferred from homology"/>
<dbReference type="RefSeq" id="WP_073200818.1">
    <property type="nucleotide sequence ID" value="NZ_FRBN01000041.1"/>
</dbReference>
<dbReference type="EMBL" id="FRBN01000041">
    <property type="protein sequence ID" value="SHL79026.1"/>
    <property type="molecule type" value="Genomic_DNA"/>
</dbReference>
<dbReference type="GO" id="GO:0016853">
    <property type="term" value="F:isomerase activity"/>
    <property type="evidence" value="ECO:0007669"/>
    <property type="project" value="UniProtKB-KW"/>
</dbReference>
<evidence type="ECO:0000256" key="3">
    <source>
        <dbReference type="PIRSR" id="PIRSR016184-1"/>
    </source>
</evidence>
<comment type="similarity">
    <text evidence="1">Belongs to the PhzF family.</text>
</comment>
<reference evidence="5" key="1">
    <citation type="submission" date="2016-11" db="EMBL/GenBank/DDBJ databases">
        <authorList>
            <person name="Varghese N."/>
            <person name="Submissions S."/>
        </authorList>
    </citation>
    <scope>NUCLEOTIDE SEQUENCE [LARGE SCALE GENOMIC DNA]</scope>
    <source>
        <strain evidence="5">DSM 29327</strain>
    </source>
</reference>
<dbReference type="PANTHER" id="PTHR13774">
    <property type="entry name" value="PHENAZINE BIOSYNTHESIS PROTEIN"/>
    <property type="match status" value="1"/>
</dbReference>
<keyword evidence="2" id="KW-0413">Isomerase</keyword>
<sequence length="304" mass="32183">MTLQHITTEITAHVVNGFVAGGEGGNPAGVVIDADGLSEDQMLEVATKIGLSETAFVSSSDKAGFKLDFFTPNRRIAHCGHATIAAFSYLAQTGRVSQGETSKMTVDGLRKIIIKGQQAFMEQLAPTYQSSDAWGASGVVLQDVLRSIGLQTSDLIVGSKPMLVNTGNSFIVIPVKSDTILAGVAPDQDAINQISEKLDLIGYYLFAMSPDNAETVATTRMFAPRYAIPEESATGMAAGPLACYLHDIMDIKASHLKIAQGHFMKPASPSLITVDLETAADGKITSLMAGGYGRSVREIKIALT</sequence>
<dbReference type="STRING" id="1054996.SAMN05444414_14122"/>
<name>A0A1M7DHK6_9RHOB</name>